<dbReference type="AlphaFoldDB" id="A0A9J6D0E1"/>
<organism evidence="1 2">
    <name type="scientific">Rhipicephalus microplus</name>
    <name type="common">Cattle tick</name>
    <name type="synonym">Boophilus microplus</name>
    <dbReference type="NCBI Taxonomy" id="6941"/>
    <lineage>
        <taxon>Eukaryota</taxon>
        <taxon>Metazoa</taxon>
        <taxon>Ecdysozoa</taxon>
        <taxon>Arthropoda</taxon>
        <taxon>Chelicerata</taxon>
        <taxon>Arachnida</taxon>
        <taxon>Acari</taxon>
        <taxon>Parasitiformes</taxon>
        <taxon>Ixodida</taxon>
        <taxon>Ixodoidea</taxon>
        <taxon>Ixodidae</taxon>
        <taxon>Rhipicephalinae</taxon>
        <taxon>Rhipicephalus</taxon>
        <taxon>Boophilus</taxon>
    </lineage>
</organism>
<protein>
    <submittedName>
        <fullName evidence="1">Uncharacterized protein</fullName>
    </submittedName>
</protein>
<reference evidence="1" key="1">
    <citation type="journal article" date="2020" name="Cell">
        <title>Large-Scale Comparative Analyses of Tick Genomes Elucidate Their Genetic Diversity and Vector Capacities.</title>
        <authorList>
            <consortium name="Tick Genome and Microbiome Consortium (TIGMIC)"/>
            <person name="Jia N."/>
            <person name="Wang J."/>
            <person name="Shi W."/>
            <person name="Du L."/>
            <person name="Sun Y."/>
            <person name="Zhan W."/>
            <person name="Jiang J.F."/>
            <person name="Wang Q."/>
            <person name="Zhang B."/>
            <person name="Ji P."/>
            <person name="Bell-Sakyi L."/>
            <person name="Cui X.M."/>
            <person name="Yuan T.T."/>
            <person name="Jiang B.G."/>
            <person name="Yang W.F."/>
            <person name="Lam T.T."/>
            <person name="Chang Q.C."/>
            <person name="Ding S.J."/>
            <person name="Wang X.J."/>
            <person name="Zhu J.G."/>
            <person name="Ruan X.D."/>
            <person name="Zhao L."/>
            <person name="Wei J.T."/>
            <person name="Ye R.Z."/>
            <person name="Que T.C."/>
            <person name="Du C.H."/>
            <person name="Zhou Y.H."/>
            <person name="Cheng J.X."/>
            <person name="Dai P.F."/>
            <person name="Guo W.B."/>
            <person name="Han X.H."/>
            <person name="Huang E.J."/>
            <person name="Li L.F."/>
            <person name="Wei W."/>
            <person name="Gao Y.C."/>
            <person name="Liu J.Z."/>
            <person name="Shao H.Z."/>
            <person name="Wang X."/>
            <person name="Wang C.C."/>
            <person name="Yang T.C."/>
            <person name="Huo Q.B."/>
            <person name="Li W."/>
            <person name="Chen H.Y."/>
            <person name="Chen S.E."/>
            <person name="Zhou L.G."/>
            <person name="Ni X.B."/>
            <person name="Tian J.H."/>
            <person name="Sheng Y."/>
            <person name="Liu T."/>
            <person name="Pan Y.S."/>
            <person name="Xia L.Y."/>
            <person name="Li J."/>
            <person name="Zhao F."/>
            <person name="Cao W.C."/>
        </authorList>
    </citation>
    <scope>NUCLEOTIDE SEQUENCE</scope>
    <source>
        <strain evidence="1">Rmic-2018</strain>
    </source>
</reference>
<dbReference type="SUPFAM" id="SSF52058">
    <property type="entry name" value="L domain-like"/>
    <property type="match status" value="1"/>
</dbReference>
<sequence length="317" mass="34261">MEAVCCPARAGTAGARQLVVSRRLIASPGIVAPQGTLWPNALFSGGPSASVGVWWCRVVDAREARGAASGAELDDLRSPVRKRLRQSSVSGCPDESDIGVLIALVSGVDVDRVSGGGSLSQPLCPATLSTHLGRLLAKLPDLEELEIEHCGGIQLLEISRLCSHLRVLKLANCFGSLSDVPVDADAFADLECLDLDMQILIPVFASLLGAIKNKLRNLHFHDQELCSAFLHYCVQNSRRLAFPSLQRLTLGTKESLSALRLQPQDLQAAVNALPSLRHVKTDSFDLRLFFENCRALRGRVSLSWTGCVYCAVHKPAY</sequence>
<gene>
    <name evidence="1" type="ORF">HPB51_027249</name>
</gene>
<proteinExistence type="predicted"/>
<evidence type="ECO:0000313" key="1">
    <source>
        <dbReference type="EMBL" id="KAH7964511.1"/>
    </source>
</evidence>
<dbReference type="Gene3D" id="3.80.10.10">
    <property type="entry name" value="Ribonuclease Inhibitor"/>
    <property type="match status" value="1"/>
</dbReference>
<dbReference type="EMBL" id="JABSTU010003884">
    <property type="protein sequence ID" value="KAH7964511.1"/>
    <property type="molecule type" value="Genomic_DNA"/>
</dbReference>
<evidence type="ECO:0000313" key="2">
    <source>
        <dbReference type="Proteomes" id="UP000821866"/>
    </source>
</evidence>
<reference evidence="1" key="2">
    <citation type="submission" date="2021-09" db="EMBL/GenBank/DDBJ databases">
        <authorList>
            <person name="Jia N."/>
            <person name="Wang J."/>
            <person name="Shi W."/>
            <person name="Du L."/>
            <person name="Sun Y."/>
            <person name="Zhan W."/>
            <person name="Jiang J."/>
            <person name="Wang Q."/>
            <person name="Zhang B."/>
            <person name="Ji P."/>
            <person name="Sakyi L.B."/>
            <person name="Cui X."/>
            <person name="Yuan T."/>
            <person name="Jiang B."/>
            <person name="Yang W."/>
            <person name="Lam T.T.-Y."/>
            <person name="Chang Q."/>
            <person name="Ding S."/>
            <person name="Wang X."/>
            <person name="Zhu J."/>
            <person name="Ruan X."/>
            <person name="Zhao L."/>
            <person name="Wei J."/>
            <person name="Que T."/>
            <person name="Du C."/>
            <person name="Cheng J."/>
            <person name="Dai P."/>
            <person name="Han X."/>
            <person name="Huang E."/>
            <person name="Gao Y."/>
            <person name="Liu J."/>
            <person name="Shao H."/>
            <person name="Ye R."/>
            <person name="Li L."/>
            <person name="Wei W."/>
            <person name="Wang X."/>
            <person name="Wang C."/>
            <person name="Huo Q."/>
            <person name="Li W."/>
            <person name="Guo W."/>
            <person name="Chen H."/>
            <person name="Chen S."/>
            <person name="Zhou L."/>
            <person name="Zhou L."/>
            <person name="Ni X."/>
            <person name="Tian J."/>
            <person name="Zhou Y."/>
            <person name="Sheng Y."/>
            <person name="Liu T."/>
            <person name="Pan Y."/>
            <person name="Xia L."/>
            <person name="Li J."/>
            <person name="Zhao F."/>
            <person name="Cao W."/>
        </authorList>
    </citation>
    <scope>NUCLEOTIDE SEQUENCE</scope>
    <source>
        <strain evidence="1">Rmic-2018</strain>
        <tissue evidence="1">Larvae</tissue>
    </source>
</reference>
<accession>A0A9J6D0E1</accession>
<dbReference type="VEuPathDB" id="VectorBase:LOC119172021"/>
<comment type="caution">
    <text evidence="1">The sequence shown here is derived from an EMBL/GenBank/DDBJ whole genome shotgun (WGS) entry which is preliminary data.</text>
</comment>
<keyword evidence="2" id="KW-1185">Reference proteome</keyword>
<dbReference type="InterPro" id="IPR032675">
    <property type="entry name" value="LRR_dom_sf"/>
</dbReference>
<name>A0A9J6D0E1_RHIMP</name>
<dbReference type="Proteomes" id="UP000821866">
    <property type="component" value="Unassembled WGS sequence"/>
</dbReference>